<dbReference type="GO" id="GO:0005737">
    <property type="term" value="C:cytoplasm"/>
    <property type="evidence" value="ECO:0007669"/>
    <property type="project" value="UniProtKB-SubCell"/>
</dbReference>
<dbReference type="Gene3D" id="3.30.40.10">
    <property type="entry name" value="Zinc/RING finger domain, C3HC4 (zinc finger)"/>
    <property type="match status" value="1"/>
</dbReference>
<name>A0A6A4VNK8_AMPAM</name>
<dbReference type="GO" id="GO:0008270">
    <property type="term" value="F:zinc ion binding"/>
    <property type="evidence" value="ECO:0007669"/>
    <property type="project" value="UniProtKB-KW"/>
</dbReference>
<comment type="subcellular location">
    <subcellularLocation>
        <location evidence="2">Cytoplasm</location>
    </subcellularLocation>
</comment>
<dbReference type="InterPro" id="IPR014742">
    <property type="entry name" value="Adaptor_Cbl_SH2-like"/>
</dbReference>
<proteinExistence type="predicted"/>
<feature type="compositionally biased region" description="Pro residues" evidence="13">
    <location>
        <begin position="430"/>
        <end position="443"/>
    </location>
</feature>
<evidence type="ECO:0000256" key="12">
    <source>
        <dbReference type="RuleBase" id="RU367001"/>
    </source>
</evidence>
<dbReference type="OrthoDB" id="7237699at2759"/>
<dbReference type="InterPro" id="IPR024162">
    <property type="entry name" value="Adaptor_Cbl"/>
</dbReference>
<dbReference type="Pfam" id="PF02762">
    <property type="entry name" value="Cbl_N3"/>
    <property type="match status" value="1"/>
</dbReference>
<evidence type="ECO:0000313" key="17">
    <source>
        <dbReference type="EMBL" id="KAF0301062.1"/>
    </source>
</evidence>
<dbReference type="InterPro" id="IPR014741">
    <property type="entry name" value="Adaptor_Cbl_EF_hand-like"/>
</dbReference>
<evidence type="ECO:0000256" key="3">
    <source>
        <dbReference type="ARBA" id="ARBA00004906"/>
    </source>
</evidence>
<dbReference type="InterPro" id="IPR003153">
    <property type="entry name" value="Adaptor_Cbl_N_hlx"/>
</dbReference>
<comment type="function">
    <text evidence="12">E3 ubiquitin-protein ligase which accepts ubiquitin from specific E2 ubiquitin-conjugating enzymes, and transfers it to substrates, generally promoting their degradation by the proteasome.</text>
</comment>
<dbReference type="GO" id="GO:0061630">
    <property type="term" value="F:ubiquitin protein ligase activity"/>
    <property type="evidence" value="ECO:0007669"/>
    <property type="project" value="UniProtKB-EC"/>
</dbReference>
<dbReference type="CDD" id="cd09920">
    <property type="entry name" value="SH2_Cbl-b_TKB"/>
    <property type="match status" value="1"/>
</dbReference>
<comment type="catalytic activity">
    <reaction evidence="1 12">
        <text>S-ubiquitinyl-[E2 ubiquitin-conjugating enzyme]-L-cysteine + [acceptor protein]-L-lysine = [E2 ubiquitin-conjugating enzyme]-L-cysteine + N(6)-ubiquitinyl-[acceptor protein]-L-lysine.</text>
        <dbReference type="EC" id="2.3.2.27"/>
    </reaction>
</comment>
<dbReference type="EC" id="2.3.2.27" evidence="12"/>
<dbReference type="PROSITE" id="PS00518">
    <property type="entry name" value="ZF_RING_1"/>
    <property type="match status" value="1"/>
</dbReference>
<dbReference type="InterPro" id="IPR036537">
    <property type="entry name" value="Adaptor_Cbl_N_dom_sf"/>
</dbReference>
<dbReference type="Pfam" id="PF13920">
    <property type="entry name" value="zf-C3HC4_3"/>
    <property type="match status" value="1"/>
</dbReference>
<evidence type="ECO:0000259" key="14">
    <source>
        <dbReference type="PROSITE" id="PS50089"/>
    </source>
</evidence>
<dbReference type="Pfam" id="PF02262">
    <property type="entry name" value="Cbl_N"/>
    <property type="match status" value="1"/>
</dbReference>
<feature type="domain" description="Cbl-PTB" evidence="15">
    <location>
        <begin position="25"/>
        <end position="330"/>
    </location>
</feature>
<evidence type="ECO:0000256" key="11">
    <source>
        <dbReference type="PROSITE-ProRule" id="PRU00175"/>
    </source>
</evidence>
<evidence type="ECO:0000256" key="4">
    <source>
        <dbReference type="ARBA" id="ARBA00022490"/>
    </source>
</evidence>
<dbReference type="Gene3D" id="1.10.238.10">
    <property type="entry name" value="EF-hand"/>
    <property type="match status" value="1"/>
</dbReference>
<dbReference type="GO" id="GO:0005886">
    <property type="term" value="C:plasma membrane"/>
    <property type="evidence" value="ECO:0007669"/>
    <property type="project" value="TreeGrafter"/>
</dbReference>
<keyword evidence="4" id="KW-0963">Cytoplasm</keyword>
<dbReference type="SUPFAM" id="SSF57850">
    <property type="entry name" value="RING/U-box"/>
    <property type="match status" value="1"/>
</dbReference>
<dbReference type="Proteomes" id="UP000440578">
    <property type="component" value="Unassembled WGS sequence"/>
</dbReference>
<dbReference type="FunFam" id="1.10.238.10:FF:000022">
    <property type="entry name" value="E3 ubiquitin-protein ligase CBL"/>
    <property type="match status" value="1"/>
</dbReference>
<feature type="region of interest" description="Disordered" evidence="13">
    <location>
        <begin position="426"/>
        <end position="455"/>
    </location>
</feature>
<evidence type="ECO:0000256" key="8">
    <source>
        <dbReference type="ARBA" id="ARBA00022786"/>
    </source>
</evidence>
<dbReference type="GO" id="GO:0030971">
    <property type="term" value="F:receptor tyrosine kinase binding"/>
    <property type="evidence" value="ECO:0007669"/>
    <property type="project" value="TreeGrafter"/>
</dbReference>
<dbReference type="FunFam" id="3.30.40.10:FF:000015">
    <property type="entry name" value="E3 ubiquitin-protein ligase CBL"/>
    <property type="match status" value="1"/>
</dbReference>
<dbReference type="Gene3D" id="3.30.505.10">
    <property type="entry name" value="SH2 domain"/>
    <property type="match status" value="1"/>
</dbReference>
<evidence type="ECO:0000313" key="18">
    <source>
        <dbReference type="Proteomes" id="UP000440578"/>
    </source>
</evidence>
<dbReference type="AlphaFoldDB" id="A0A6A4VNK8"/>
<dbReference type="SUPFAM" id="SSF47473">
    <property type="entry name" value="EF-hand"/>
    <property type="match status" value="1"/>
</dbReference>
<evidence type="ECO:0000256" key="9">
    <source>
        <dbReference type="ARBA" id="ARBA00022833"/>
    </source>
</evidence>
<dbReference type="PANTHER" id="PTHR23007:SF11">
    <property type="entry name" value="E3 UBIQUITIN-PROTEIN LIGASE CBL"/>
    <property type="match status" value="1"/>
</dbReference>
<sequence>MALTRPSSKSSLMSKIHGAIADKMGPPRLIIERRTIEKTYKLMDRVVKLCQHPRMNLKNSPPFLLDILPDTYTHLKEICSRYEDLEVLNNNEYFRVFIENLMKKCRQAEKHFRDGKEQMYDENSVYRRNLTKLSLVFSHMLSELRAIFPEHVFMGDQFRVTKSDAADFWKMYFGERTLVPWKVFKERLDEVHPINPGLETMALKTTIDLTCNDYISNFEFDVFTRLFQPWTTLLKNWQILAITHPGYVAFLTYDEVKARLLNFKDKPGSYVFRLSCTRLGQWAIGYVTTDGSILQTIPQNKSLCQALLDGHRERFYLYPDGQDENPDLSWAVQATPEDHIRVTQEQYELYCDMGSTFQLCKICAENDKDIKIEPCGHLLCTPCLQSWQDSEGQGCPFCRAEIKGTEQIVVDAYDASRARARVRRLRRDCPLPPPPPPPLPPHPSSHAASNSQQLS</sequence>
<organism evidence="16 18">
    <name type="scientific">Amphibalanus amphitrite</name>
    <name type="common">Striped barnacle</name>
    <name type="synonym">Balanus amphitrite</name>
    <dbReference type="NCBI Taxonomy" id="1232801"/>
    <lineage>
        <taxon>Eukaryota</taxon>
        <taxon>Metazoa</taxon>
        <taxon>Ecdysozoa</taxon>
        <taxon>Arthropoda</taxon>
        <taxon>Crustacea</taxon>
        <taxon>Multicrustacea</taxon>
        <taxon>Cirripedia</taxon>
        <taxon>Thoracica</taxon>
        <taxon>Thoracicalcarea</taxon>
        <taxon>Balanomorpha</taxon>
        <taxon>Balanoidea</taxon>
        <taxon>Balanidae</taxon>
        <taxon>Amphibalaninae</taxon>
        <taxon>Amphibalanus</taxon>
    </lineage>
</organism>
<dbReference type="GO" id="GO:0016567">
    <property type="term" value="P:protein ubiquitination"/>
    <property type="evidence" value="ECO:0007669"/>
    <property type="project" value="UniProtKB-UniPathway"/>
</dbReference>
<dbReference type="FunFam" id="3.30.505.10:FF:000007">
    <property type="entry name" value="E3 ubiquitin-protein ligase CBL"/>
    <property type="match status" value="1"/>
</dbReference>
<dbReference type="UniPathway" id="UPA00143"/>
<keyword evidence="7 11" id="KW-0863">Zinc-finger</keyword>
<evidence type="ECO:0000256" key="6">
    <source>
        <dbReference type="ARBA" id="ARBA00022723"/>
    </source>
</evidence>
<comment type="domain">
    <text evidence="12">The N-terminus is composed of the phosphotyrosine binding (PTB) domain, a short linker region and the RING-type zinc finger. The PTB domain, which is also called TKB (tyrosine kinase binding) domain, is composed of three different subdomains: a four-helix bundle (4H), a calcium-binding EF hand and a divergent SH2 domain.</text>
</comment>
<dbReference type="FunFam" id="1.20.930.20:FF:000001">
    <property type="entry name" value="E3 ubiquitin-protein ligase CBL"/>
    <property type="match status" value="1"/>
</dbReference>
<dbReference type="InterPro" id="IPR024159">
    <property type="entry name" value="Cbl_PTB"/>
</dbReference>
<dbReference type="GO" id="GO:0045121">
    <property type="term" value="C:membrane raft"/>
    <property type="evidence" value="ECO:0007669"/>
    <property type="project" value="TreeGrafter"/>
</dbReference>
<evidence type="ECO:0000256" key="7">
    <source>
        <dbReference type="ARBA" id="ARBA00022771"/>
    </source>
</evidence>
<keyword evidence="5 12" id="KW-0808">Transferase</keyword>
<dbReference type="GO" id="GO:0017124">
    <property type="term" value="F:SH3 domain binding"/>
    <property type="evidence" value="ECO:0007669"/>
    <property type="project" value="TreeGrafter"/>
</dbReference>
<dbReference type="SUPFAM" id="SSF47668">
    <property type="entry name" value="N-terminal domain of cbl (N-cbl)"/>
    <property type="match status" value="1"/>
</dbReference>
<dbReference type="GO" id="GO:0023051">
    <property type="term" value="P:regulation of signaling"/>
    <property type="evidence" value="ECO:0007669"/>
    <property type="project" value="InterPro"/>
</dbReference>
<gene>
    <name evidence="16" type="primary">Cbl_0</name>
    <name evidence="17" type="synonym">Cbl_2</name>
    <name evidence="16" type="ORF">FJT64_009664</name>
    <name evidence="17" type="ORF">FJT64_026552</name>
</gene>
<dbReference type="Gene3D" id="1.20.930.20">
    <property type="entry name" value="Adaptor protein Cbl, N-terminal domain"/>
    <property type="match status" value="1"/>
</dbReference>
<dbReference type="CDD" id="cd16708">
    <property type="entry name" value="RING-HC_Cbl"/>
    <property type="match status" value="1"/>
</dbReference>
<accession>A0A6A4VNK8</accession>
<dbReference type="GO" id="GO:0007166">
    <property type="term" value="P:cell surface receptor signaling pathway"/>
    <property type="evidence" value="ECO:0007669"/>
    <property type="project" value="InterPro"/>
</dbReference>
<feature type="domain" description="RING-type" evidence="14">
    <location>
        <begin position="360"/>
        <end position="399"/>
    </location>
</feature>
<dbReference type="InterPro" id="IPR013083">
    <property type="entry name" value="Znf_RING/FYVE/PHD"/>
</dbReference>
<evidence type="ECO:0000256" key="5">
    <source>
        <dbReference type="ARBA" id="ARBA00022679"/>
    </source>
</evidence>
<protein>
    <recommendedName>
        <fullName evidence="12">E3 ubiquitin-protein ligase CBL</fullName>
        <ecNumber evidence="12">2.3.2.27</ecNumber>
    </recommendedName>
</protein>
<dbReference type="GO" id="GO:0001784">
    <property type="term" value="F:phosphotyrosine residue binding"/>
    <property type="evidence" value="ECO:0007669"/>
    <property type="project" value="UniProtKB-UniRule"/>
</dbReference>
<evidence type="ECO:0000256" key="10">
    <source>
        <dbReference type="ARBA" id="ARBA00022837"/>
    </source>
</evidence>
<dbReference type="SMART" id="SM00184">
    <property type="entry name" value="RING"/>
    <property type="match status" value="1"/>
</dbReference>
<dbReference type="EMBL" id="VIIS01001200">
    <property type="protein sequence ID" value="KAF0301062.1"/>
    <property type="molecule type" value="Genomic_DNA"/>
</dbReference>
<reference evidence="16 18" key="1">
    <citation type="submission" date="2019-07" db="EMBL/GenBank/DDBJ databases">
        <title>Draft genome assembly of a fouling barnacle, Amphibalanus amphitrite (Darwin, 1854): The first reference genome for Thecostraca.</title>
        <authorList>
            <person name="Kim W."/>
        </authorList>
    </citation>
    <scope>NUCLEOTIDE SEQUENCE [LARGE SCALE GENOMIC DNA]</scope>
    <source>
        <strain evidence="16">SNU_AA5</strain>
        <tissue evidence="16">Soma without cirri and trophi</tissue>
    </source>
</reference>
<keyword evidence="10 12" id="KW-0106">Calcium</keyword>
<keyword evidence="6 12" id="KW-0479">Metal-binding</keyword>
<dbReference type="EMBL" id="VIIS01001822">
    <property type="protein sequence ID" value="KAF0292312.1"/>
    <property type="molecule type" value="Genomic_DNA"/>
</dbReference>
<evidence type="ECO:0000256" key="13">
    <source>
        <dbReference type="SAM" id="MobiDB-lite"/>
    </source>
</evidence>
<dbReference type="Pfam" id="PF02761">
    <property type="entry name" value="Cbl_N2"/>
    <property type="match status" value="1"/>
</dbReference>
<keyword evidence="8 12" id="KW-0833">Ubl conjugation pathway</keyword>
<keyword evidence="9 12" id="KW-0862">Zinc</keyword>
<dbReference type="PROSITE" id="PS50089">
    <property type="entry name" value="ZF_RING_2"/>
    <property type="match status" value="1"/>
</dbReference>
<evidence type="ECO:0000256" key="2">
    <source>
        <dbReference type="ARBA" id="ARBA00004496"/>
    </source>
</evidence>
<evidence type="ECO:0000313" key="16">
    <source>
        <dbReference type="EMBL" id="KAF0292312.1"/>
    </source>
</evidence>
<comment type="caution">
    <text evidence="16">The sequence shown here is derived from an EMBL/GenBank/DDBJ whole genome shotgun (WGS) entry which is preliminary data.</text>
</comment>
<keyword evidence="18" id="KW-1185">Reference proteome</keyword>
<comment type="pathway">
    <text evidence="3 12">Protein modification; protein ubiquitination.</text>
</comment>
<dbReference type="PROSITE" id="PS51506">
    <property type="entry name" value="CBL_PTB"/>
    <property type="match status" value="1"/>
</dbReference>
<dbReference type="SUPFAM" id="SSF55550">
    <property type="entry name" value="SH2 domain"/>
    <property type="match status" value="1"/>
</dbReference>
<evidence type="ECO:0000256" key="1">
    <source>
        <dbReference type="ARBA" id="ARBA00000900"/>
    </source>
</evidence>
<dbReference type="InterPro" id="IPR001841">
    <property type="entry name" value="Znf_RING"/>
</dbReference>
<dbReference type="InterPro" id="IPR036860">
    <property type="entry name" value="SH2_dom_sf"/>
</dbReference>
<dbReference type="PANTHER" id="PTHR23007">
    <property type="entry name" value="CBL"/>
    <property type="match status" value="1"/>
</dbReference>
<dbReference type="InterPro" id="IPR011992">
    <property type="entry name" value="EF-hand-dom_pair"/>
</dbReference>
<evidence type="ECO:0000259" key="15">
    <source>
        <dbReference type="PROSITE" id="PS51506"/>
    </source>
</evidence>
<dbReference type="GO" id="GO:0005509">
    <property type="term" value="F:calcium ion binding"/>
    <property type="evidence" value="ECO:0007669"/>
    <property type="project" value="UniProtKB-UniRule"/>
</dbReference>
<dbReference type="InterPro" id="IPR017907">
    <property type="entry name" value="Znf_RING_CS"/>
</dbReference>